<dbReference type="Proteomes" id="UP000324222">
    <property type="component" value="Unassembled WGS sequence"/>
</dbReference>
<evidence type="ECO:0000313" key="2">
    <source>
        <dbReference type="EMBL" id="MPC17337.1"/>
    </source>
</evidence>
<gene>
    <name evidence="2" type="ORF">E2C01_010188</name>
</gene>
<dbReference type="AlphaFoldDB" id="A0A5B7D7Y8"/>
<protein>
    <submittedName>
        <fullName evidence="2">Uncharacterized protein</fullName>
    </submittedName>
</protein>
<dbReference type="EMBL" id="VSRR010000580">
    <property type="protein sequence ID" value="MPC17337.1"/>
    <property type="molecule type" value="Genomic_DNA"/>
</dbReference>
<evidence type="ECO:0000313" key="3">
    <source>
        <dbReference type="Proteomes" id="UP000324222"/>
    </source>
</evidence>
<name>A0A5B7D7Y8_PORTR</name>
<organism evidence="2 3">
    <name type="scientific">Portunus trituberculatus</name>
    <name type="common">Swimming crab</name>
    <name type="synonym">Neptunus trituberculatus</name>
    <dbReference type="NCBI Taxonomy" id="210409"/>
    <lineage>
        <taxon>Eukaryota</taxon>
        <taxon>Metazoa</taxon>
        <taxon>Ecdysozoa</taxon>
        <taxon>Arthropoda</taxon>
        <taxon>Crustacea</taxon>
        <taxon>Multicrustacea</taxon>
        <taxon>Malacostraca</taxon>
        <taxon>Eumalacostraca</taxon>
        <taxon>Eucarida</taxon>
        <taxon>Decapoda</taxon>
        <taxon>Pleocyemata</taxon>
        <taxon>Brachyura</taxon>
        <taxon>Eubrachyura</taxon>
        <taxon>Portunoidea</taxon>
        <taxon>Portunidae</taxon>
        <taxon>Portuninae</taxon>
        <taxon>Portunus</taxon>
    </lineage>
</organism>
<feature type="region of interest" description="Disordered" evidence="1">
    <location>
        <begin position="1"/>
        <end position="79"/>
    </location>
</feature>
<comment type="caution">
    <text evidence="2">The sequence shown here is derived from an EMBL/GenBank/DDBJ whole genome shotgun (WGS) entry which is preliminary data.</text>
</comment>
<accession>A0A5B7D7Y8</accession>
<sequence length="79" mass="7952">MSGGHTEATIPYTDKKSSPLRDNSVFDDTSTRERRPCVGSSMPPVVPGGGDTHTHTHSDAAVEGRAGAGAPGTDTSGGG</sequence>
<reference evidence="2 3" key="1">
    <citation type="submission" date="2019-05" db="EMBL/GenBank/DDBJ databases">
        <title>Another draft genome of Portunus trituberculatus and its Hox gene families provides insights of decapod evolution.</title>
        <authorList>
            <person name="Jeong J.-H."/>
            <person name="Song I."/>
            <person name="Kim S."/>
            <person name="Choi T."/>
            <person name="Kim D."/>
            <person name="Ryu S."/>
            <person name="Kim W."/>
        </authorList>
    </citation>
    <scope>NUCLEOTIDE SEQUENCE [LARGE SCALE GENOMIC DNA]</scope>
    <source>
        <tissue evidence="2">Muscle</tissue>
    </source>
</reference>
<feature type="compositionally biased region" description="Gly residues" evidence="1">
    <location>
        <begin position="66"/>
        <end position="79"/>
    </location>
</feature>
<feature type="compositionally biased region" description="Basic and acidic residues" evidence="1">
    <location>
        <begin position="52"/>
        <end position="62"/>
    </location>
</feature>
<proteinExistence type="predicted"/>
<keyword evidence="3" id="KW-1185">Reference proteome</keyword>
<evidence type="ECO:0000256" key="1">
    <source>
        <dbReference type="SAM" id="MobiDB-lite"/>
    </source>
</evidence>